<comment type="similarity">
    <text evidence="2 6">Belongs to the peroxisomal membrane protein PXMP2/4 family.</text>
</comment>
<evidence type="ECO:0000256" key="6">
    <source>
        <dbReference type="RuleBase" id="RU363053"/>
    </source>
</evidence>
<dbReference type="GO" id="GO:0005739">
    <property type="term" value="C:mitochondrion"/>
    <property type="evidence" value="ECO:0007669"/>
    <property type="project" value="TreeGrafter"/>
</dbReference>
<dbReference type="PANTHER" id="PTHR11266:SF50">
    <property type="entry name" value="VACUOLAR MEMBRANE PROTEIN YOR292C"/>
    <property type="match status" value="1"/>
</dbReference>
<reference evidence="7" key="1">
    <citation type="submission" date="2022-11" db="EMBL/GenBank/DDBJ databases">
        <authorList>
            <person name="Scott C."/>
            <person name="Bruce N."/>
        </authorList>
    </citation>
    <scope>NUCLEOTIDE SEQUENCE</scope>
</reference>
<evidence type="ECO:0000256" key="3">
    <source>
        <dbReference type="ARBA" id="ARBA00022692"/>
    </source>
</evidence>
<dbReference type="OrthoDB" id="10267969at2759"/>
<evidence type="ECO:0000313" key="7">
    <source>
        <dbReference type="EMBL" id="CAI4211938.1"/>
    </source>
</evidence>
<organism evidence="7 8">
    <name type="scientific">Parascedosporium putredinis</name>
    <dbReference type="NCBI Taxonomy" id="1442378"/>
    <lineage>
        <taxon>Eukaryota</taxon>
        <taxon>Fungi</taxon>
        <taxon>Dikarya</taxon>
        <taxon>Ascomycota</taxon>
        <taxon>Pezizomycotina</taxon>
        <taxon>Sordariomycetes</taxon>
        <taxon>Hypocreomycetidae</taxon>
        <taxon>Microascales</taxon>
        <taxon>Microascaceae</taxon>
        <taxon>Parascedosporium</taxon>
    </lineage>
</organism>
<feature type="transmembrane region" description="Helical" evidence="6">
    <location>
        <begin position="146"/>
        <end position="165"/>
    </location>
</feature>
<sequence length="199" mass="22113">MVTNAILGGMADTVAQLISAINARGSLKPGGLAKHDPLSIELHDLDRKDGLLGQDFEAAAANPFDFERLVRFMSYGFAIAPVQFKWFRFLEMSFPIIKGNMWGPAMLRVLCDQFLFSPLSVLTFFVAMTIAEGGGKRAVSAKLRDMYFRTLMTSYLVWPAVQIVNFRFMPLQLQLPFVSCVSIAWTAYLSLANSADAEI</sequence>
<protein>
    <submittedName>
        <fullName evidence="7">Uncharacterized protein</fullName>
    </submittedName>
</protein>
<dbReference type="Proteomes" id="UP000838763">
    <property type="component" value="Unassembled WGS sequence"/>
</dbReference>
<feature type="transmembrane region" description="Helical" evidence="6">
    <location>
        <begin position="114"/>
        <end position="134"/>
    </location>
</feature>
<keyword evidence="3 6" id="KW-0812">Transmembrane</keyword>
<evidence type="ECO:0000256" key="5">
    <source>
        <dbReference type="ARBA" id="ARBA00023136"/>
    </source>
</evidence>
<evidence type="ECO:0000256" key="2">
    <source>
        <dbReference type="ARBA" id="ARBA00006824"/>
    </source>
</evidence>
<dbReference type="AlphaFoldDB" id="A0A9P1GX52"/>
<accession>A0A9P1GX52</accession>
<name>A0A9P1GX52_9PEZI</name>
<dbReference type="GO" id="GO:0016020">
    <property type="term" value="C:membrane"/>
    <property type="evidence" value="ECO:0007669"/>
    <property type="project" value="UniProtKB-SubCell"/>
</dbReference>
<dbReference type="InterPro" id="IPR007248">
    <property type="entry name" value="Mpv17_PMP22"/>
</dbReference>
<keyword evidence="8" id="KW-1185">Reference proteome</keyword>
<keyword evidence="5 6" id="KW-0472">Membrane</keyword>
<comment type="subcellular location">
    <subcellularLocation>
        <location evidence="1">Membrane</location>
        <topology evidence="1">Multi-pass membrane protein</topology>
    </subcellularLocation>
</comment>
<evidence type="ECO:0000256" key="1">
    <source>
        <dbReference type="ARBA" id="ARBA00004141"/>
    </source>
</evidence>
<gene>
    <name evidence="7" type="ORF">PPNO1_LOCUS1709</name>
</gene>
<evidence type="ECO:0000256" key="4">
    <source>
        <dbReference type="ARBA" id="ARBA00022989"/>
    </source>
</evidence>
<comment type="caution">
    <text evidence="7">The sequence shown here is derived from an EMBL/GenBank/DDBJ whole genome shotgun (WGS) entry which is preliminary data.</text>
</comment>
<proteinExistence type="inferred from homology"/>
<evidence type="ECO:0000313" key="8">
    <source>
        <dbReference type="Proteomes" id="UP000838763"/>
    </source>
</evidence>
<keyword evidence="4 6" id="KW-1133">Transmembrane helix</keyword>
<dbReference type="Pfam" id="PF04117">
    <property type="entry name" value="Mpv17_PMP22"/>
    <property type="match status" value="1"/>
</dbReference>
<dbReference type="PANTHER" id="PTHR11266">
    <property type="entry name" value="PEROXISOMAL MEMBRANE PROTEIN 2, PXMP2 MPV17"/>
    <property type="match status" value="1"/>
</dbReference>
<feature type="transmembrane region" description="Helical" evidence="6">
    <location>
        <begin position="171"/>
        <end position="191"/>
    </location>
</feature>
<dbReference type="EMBL" id="CALLCH030000003">
    <property type="protein sequence ID" value="CAI4211938.1"/>
    <property type="molecule type" value="Genomic_DNA"/>
</dbReference>